<dbReference type="Proteomes" id="UP000269793">
    <property type="component" value="Chromosome VIII"/>
</dbReference>
<gene>
    <name evidence="7" type="primary">Bche</name>
    <name evidence="7" type="ORF">DNF11_3813</name>
</gene>
<dbReference type="PANTHER" id="PTHR43918">
    <property type="entry name" value="ACETYLCHOLINESTERASE"/>
    <property type="match status" value="1"/>
</dbReference>
<protein>
    <recommendedName>
        <fullName evidence="5">Carboxylic ester hydrolase</fullName>
        <ecNumber evidence="5">3.1.1.-</ecNumber>
    </recommendedName>
</protein>
<dbReference type="InterPro" id="IPR050654">
    <property type="entry name" value="AChE-related_enzymes"/>
</dbReference>
<dbReference type="Pfam" id="PF00135">
    <property type="entry name" value="COesterase"/>
    <property type="match status" value="1"/>
</dbReference>
<dbReference type="InterPro" id="IPR029058">
    <property type="entry name" value="AB_hydrolase_fold"/>
</dbReference>
<dbReference type="STRING" id="425264.A0A3G2S9Q0"/>
<keyword evidence="2 5" id="KW-0378">Hydrolase</keyword>
<proteinExistence type="inferred from homology"/>
<name>A0A3G2S9Q0_MALR7</name>
<feature type="chain" id="PRO_5017853624" description="Carboxylic ester hydrolase" evidence="5">
    <location>
        <begin position="26"/>
        <end position="616"/>
    </location>
</feature>
<dbReference type="GO" id="GO:0047372">
    <property type="term" value="F:monoacylglycerol lipase activity"/>
    <property type="evidence" value="ECO:0007669"/>
    <property type="project" value="RHEA"/>
</dbReference>
<dbReference type="EMBL" id="CP033155">
    <property type="protein sequence ID" value="AYO44763.1"/>
    <property type="molecule type" value="Genomic_DNA"/>
</dbReference>
<evidence type="ECO:0000259" key="6">
    <source>
        <dbReference type="Pfam" id="PF00135"/>
    </source>
</evidence>
<keyword evidence="5" id="KW-0732">Signal</keyword>
<dbReference type="OrthoDB" id="408631at2759"/>
<evidence type="ECO:0000313" key="7">
    <source>
        <dbReference type="EMBL" id="AYO44763.1"/>
    </source>
</evidence>
<dbReference type="SUPFAM" id="SSF53474">
    <property type="entry name" value="alpha/beta-Hydrolases"/>
    <property type="match status" value="1"/>
</dbReference>
<comment type="catalytic activity">
    <reaction evidence="3">
        <text>a diacylglycerol + H2O = a monoacylglycerol + a fatty acid + H(+)</text>
        <dbReference type="Rhea" id="RHEA:32731"/>
        <dbReference type="ChEBI" id="CHEBI:15377"/>
        <dbReference type="ChEBI" id="CHEBI:15378"/>
        <dbReference type="ChEBI" id="CHEBI:17408"/>
        <dbReference type="ChEBI" id="CHEBI:18035"/>
        <dbReference type="ChEBI" id="CHEBI:28868"/>
    </reaction>
</comment>
<accession>A0A3G2S9Q0</accession>
<comment type="catalytic activity">
    <reaction evidence="4">
        <text>a monoacylglycerol + H2O = glycerol + a fatty acid + H(+)</text>
        <dbReference type="Rhea" id="RHEA:15245"/>
        <dbReference type="ChEBI" id="CHEBI:15377"/>
        <dbReference type="ChEBI" id="CHEBI:15378"/>
        <dbReference type="ChEBI" id="CHEBI:17408"/>
        <dbReference type="ChEBI" id="CHEBI:17754"/>
        <dbReference type="ChEBI" id="CHEBI:28868"/>
    </reaction>
</comment>
<evidence type="ECO:0000313" key="8">
    <source>
        <dbReference type="Proteomes" id="UP000269793"/>
    </source>
</evidence>
<evidence type="ECO:0000256" key="4">
    <source>
        <dbReference type="ARBA" id="ARBA00048461"/>
    </source>
</evidence>
<dbReference type="InterPro" id="IPR002018">
    <property type="entry name" value="CarbesteraseB"/>
</dbReference>
<keyword evidence="8" id="KW-1185">Reference proteome</keyword>
<organism evidence="7 8">
    <name type="scientific">Malassezia restricta (strain ATCC 96810 / NBRC 103918 / CBS 7877)</name>
    <name type="common">Seborrheic dermatitis infection agent</name>
    <dbReference type="NCBI Taxonomy" id="425264"/>
    <lineage>
        <taxon>Eukaryota</taxon>
        <taxon>Fungi</taxon>
        <taxon>Dikarya</taxon>
        <taxon>Basidiomycota</taxon>
        <taxon>Ustilaginomycotina</taxon>
        <taxon>Malasseziomycetes</taxon>
        <taxon>Malasseziales</taxon>
        <taxon>Malasseziaceae</taxon>
        <taxon>Malassezia</taxon>
    </lineage>
</organism>
<dbReference type="AlphaFoldDB" id="A0A3G2S9Q0"/>
<dbReference type="GO" id="GO:0120516">
    <property type="term" value="F:diacylglycerol lipase activity"/>
    <property type="evidence" value="ECO:0007669"/>
    <property type="project" value="RHEA"/>
</dbReference>
<dbReference type="InterPro" id="IPR019826">
    <property type="entry name" value="Carboxylesterase_B_AS"/>
</dbReference>
<evidence type="ECO:0000256" key="3">
    <source>
        <dbReference type="ARBA" id="ARBA00047591"/>
    </source>
</evidence>
<evidence type="ECO:0000256" key="1">
    <source>
        <dbReference type="ARBA" id="ARBA00005964"/>
    </source>
</evidence>
<dbReference type="Gene3D" id="3.40.50.1820">
    <property type="entry name" value="alpha/beta hydrolase"/>
    <property type="match status" value="1"/>
</dbReference>
<comment type="similarity">
    <text evidence="1 5">Belongs to the type-B carboxylesterase/lipase family.</text>
</comment>
<dbReference type="EC" id="3.1.1.-" evidence="5"/>
<evidence type="ECO:0000256" key="2">
    <source>
        <dbReference type="ARBA" id="ARBA00022801"/>
    </source>
</evidence>
<evidence type="ECO:0000256" key="5">
    <source>
        <dbReference type="RuleBase" id="RU361235"/>
    </source>
</evidence>
<dbReference type="VEuPathDB" id="FungiDB:DNF11_3813"/>
<feature type="domain" description="Carboxylesterase type B" evidence="6">
    <location>
        <begin position="77"/>
        <end position="427"/>
    </location>
</feature>
<feature type="signal peptide" evidence="5">
    <location>
        <begin position="1"/>
        <end position="25"/>
    </location>
</feature>
<reference evidence="7 8" key="1">
    <citation type="submission" date="2018-10" db="EMBL/GenBank/DDBJ databases">
        <title>Complete genome sequence of Malassezia restricta CBS 7877.</title>
        <authorList>
            <person name="Morand S.C."/>
            <person name="Bertignac M."/>
            <person name="Iltis A."/>
            <person name="Kolder I."/>
            <person name="Pirovano W."/>
            <person name="Jourdain R."/>
            <person name="Clavaud C."/>
        </authorList>
    </citation>
    <scope>NUCLEOTIDE SEQUENCE [LARGE SCALE GENOMIC DNA]</scope>
    <source>
        <strain evidence="7 8">CBS 7877</strain>
    </source>
</reference>
<sequence>MMKAGQHVVLAGLLLLSFLVIGAVADVAKPQHLSTLHHAKMARRSKAMSTSEKWGKYCEDDTQGHNGNDQKSDHYLVVKTNEGRVRGLYNSTADTYSWRGVPFGDDTSGENRFMPPRPAGKWYDVRDASKKPKICPQHGSDVSKAAIALFGFSGSIFEEDAQSEDCLNANIFIGRKNWEKYRDSNGKAKKLPVWLNLYGGSFEWGSNTVETYQSHKLVHDNDIITVSINFRNWILGFPQAPQLHTSKNQHNAHFKGSNPGLSDVDLAIEWVYNNIEKFGGDPEKITIGGTSTGACIADNWAYVHYQKPTSKYVKGIILQSGSMTSLGKYFVTKPEDDFTEKKSVWNKVAAYLGCGTNGDNKQMKCMQRKKWQDVIQATFATNTSFMLTSDNITAYNDYSERLVQRKFANTPMLIGNCKDEGNAWLIHDAQLTAAVGPLITAEVWVCPSNVQAKHRMGYASTWRYRFSPSFYLPDTPEKYQSLLTYHGSDTAYSWETWQDLRYIPTKQAEEDKGPLLKAPRATDDDKIRAPVAHMYSAAFVEFVKDPDNGLYDFESGWPVYSPQSLSIGDFGYKNSPQFRLASPHDVDGLCPFTDAEIKENNEKWRETAQRMRPFMF</sequence>
<dbReference type="PANTHER" id="PTHR43918:SF4">
    <property type="entry name" value="CARBOXYLIC ESTER HYDROLASE"/>
    <property type="match status" value="1"/>
</dbReference>
<dbReference type="PROSITE" id="PS00122">
    <property type="entry name" value="CARBOXYLESTERASE_B_1"/>
    <property type="match status" value="1"/>
</dbReference>